<keyword evidence="1" id="KW-0227">DNA damage</keyword>
<dbReference type="InterPro" id="IPR017961">
    <property type="entry name" value="DNA_pol_Y-fam_little_finger"/>
</dbReference>
<evidence type="ECO:0000256" key="2">
    <source>
        <dbReference type="SAM" id="MobiDB-lite"/>
    </source>
</evidence>
<dbReference type="Proteomes" id="UP001156140">
    <property type="component" value="Unassembled WGS sequence"/>
</dbReference>
<reference evidence="4" key="1">
    <citation type="submission" date="2022-03" db="EMBL/GenBank/DDBJ databases">
        <title>The complete genome sequence of a Methyloterrigena soli.</title>
        <authorList>
            <person name="Zi Z."/>
        </authorList>
    </citation>
    <scope>NUCLEOTIDE SEQUENCE</scope>
    <source>
        <strain evidence="4">M48</strain>
    </source>
</reference>
<dbReference type="Pfam" id="PF11799">
    <property type="entry name" value="IMS_C"/>
    <property type="match status" value="1"/>
</dbReference>
<name>A0AA41QNW1_9HYPH</name>
<protein>
    <submittedName>
        <fullName evidence="4">DNA polymerase Y family protein</fullName>
    </submittedName>
</protein>
<accession>A0AA41QNW1</accession>
<dbReference type="InterPro" id="IPR050356">
    <property type="entry name" value="SulA_CellDiv_inhibitor"/>
</dbReference>
<dbReference type="CDD" id="cd03468">
    <property type="entry name" value="PolY_like"/>
    <property type="match status" value="1"/>
</dbReference>
<evidence type="ECO:0000259" key="3">
    <source>
        <dbReference type="Pfam" id="PF11799"/>
    </source>
</evidence>
<keyword evidence="5" id="KW-1185">Reference proteome</keyword>
<sequence>MVSNWSNAPKDTAPLASLLPQRRYLVLNLPRWATDCLKRRDPALLASSRPFALYEKQKSALKLVAVDASVSRINVWPGHNLTDARALIPNLEAREIDRPLVESLFADFADWHSYASPIVAVLPDMSAFGDLALDITGVSHLFGGEEKMLKSVLGRLRELGLEASGAIASSIGAAWALAQHRPGAIIGEDADVVLAELPVSALRLAPEQIATLQQLGLKRIGQLYAYPRKALQARLGASLILRLDQARGLIDESIKPRLPAPERFVERRFAEPISLLDSVMETTRDLAIRLSGLLEAEGMGAQAFHLMVYRVDHKVMCLSVRAARTTRDPAHLARLFANRAERLTGEFDAGFGIDMIRLGAAEVSALDPLQAGAFDGQGGSGDLIRLHDRMANRLGETAVLRTTAVGSHMPERAARLEPVIQPPAPPAVGTVADRKRPLRLLPNPEPIRVTAEVPEGPPADMTWRRVTYRFVKAAGPERLGEEWWLDHAPLTIDPPPGKDEEKPRTKKSRYGWDEEDEPPLPRRSMLFRDYYTAEDDGGRRFWLFHDGLPGTEGAGWYLHGFFS</sequence>
<dbReference type="InterPro" id="IPR043502">
    <property type="entry name" value="DNA/RNA_pol_sf"/>
</dbReference>
<gene>
    <name evidence="4" type="ORF">ML536_15735</name>
</gene>
<comment type="caution">
    <text evidence="4">The sequence shown here is derived from an EMBL/GenBank/DDBJ whole genome shotgun (WGS) entry which is preliminary data.</text>
</comment>
<evidence type="ECO:0000313" key="4">
    <source>
        <dbReference type="EMBL" id="MCI0128281.1"/>
    </source>
</evidence>
<feature type="domain" description="DNA polymerase Y-family little finger" evidence="3">
    <location>
        <begin position="265"/>
        <end position="358"/>
    </location>
</feature>
<proteinExistence type="predicted"/>
<evidence type="ECO:0000313" key="5">
    <source>
        <dbReference type="Proteomes" id="UP001156140"/>
    </source>
</evidence>
<dbReference type="PANTHER" id="PTHR35369">
    <property type="entry name" value="BLR3025 PROTEIN-RELATED"/>
    <property type="match status" value="1"/>
</dbReference>
<evidence type="ECO:0000256" key="1">
    <source>
        <dbReference type="ARBA" id="ARBA00022763"/>
    </source>
</evidence>
<feature type="region of interest" description="Disordered" evidence="2">
    <location>
        <begin position="488"/>
        <end position="517"/>
    </location>
</feature>
<dbReference type="EMBL" id="JALAZD010000002">
    <property type="protein sequence ID" value="MCI0128281.1"/>
    <property type="molecule type" value="Genomic_DNA"/>
</dbReference>
<dbReference type="RefSeq" id="WP_281736498.1">
    <property type="nucleotide sequence ID" value="NZ_JAKETQ010000002.1"/>
</dbReference>
<dbReference type="GO" id="GO:0006281">
    <property type="term" value="P:DNA repair"/>
    <property type="evidence" value="ECO:0007669"/>
    <property type="project" value="TreeGrafter"/>
</dbReference>
<organism evidence="4 5">
    <name type="scientific">Paradevosia shaoguanensis</name>
    <dbReference type="NCBI Taxonomy" id="1335043"/>
    <lineage>
        <taxon>Bacteria</taxon>
        <taxon>Pseudomonadati</taxon>
        <taxon>Pseudomonadota</taxon>
        <taxon>Alphaproteobacteria</taxon>
        <taxon>Hyphomicrobiales</taxon>
        <taxon>Devosiaceae</taxon>
        <taxon>Paradevosia</taxon>
    </lineage>
</organism>
<dbReference type="SUPFAM" id="SSF56672">
    <property type="entry name" value="DNA/RNA polymerases"/>
    <property type="match status" value="1"/>
</dbReference>
<dbReference type="AlphaFoldDB" id="A0AA41QNW1"/>
<dbReference type="PANTHER" id="PTHR35369:SF2">
    <property type="entry name" value="BLR3025 PROTEIN"/>
    <property type="match status" value="1"/>
</dbReference>